<dbReference type="Pfam" id="PF00069">
    <property type="entry name" value="Pkinase"/>
    <property type="match status" value="1"/>
</dbReference>
<dbReference type="InterPro" id="IPR000961">
    <property type="entry name" value="AGC-kinase_C"/>
</dbReference>
<evidence type="ECO:0000256" key="7">
    <source>
        <dbReference type="RuleBase" id="RU000304"/>
    </source>
</evidence>
<keyword evidence="2" id="KW-0808">Transferase</keyword>
<evidence type="ECO:0000256" key="5">
    <source>
        <dbReference type="ARBA" id="ARBA00022840"/>
    </source>
</evidence>
<dbReference type="Proteomes" id="UP000193719">
    <property type="component" value="Unassembled WGS sequence"/>
</dbReference>
<dbReference type="GO" id="GO:0007186">
    <property type="term" value="P:G protein-coupled receptor signaling pathway"/>
    <property type="evidence" value="ECO:0007669"/>
    <property type="project" value="TreeGrafter"/>
</dbReference>
<evidence type="ECO:0000256" key="3">
    <source>
        <dbReference type="ARBA" id="ARBA00022741"/>
    </source>
</evidence>
<evidence type="ECO:0000259" key="10">
    <source>
        <dbReference type="PROSITE" id="PS51285"/>
    </source>
</evidence>
<keyword evidence="1 7" id="KW-0723">Serine/threonine-protein kinase</keyword>
<evidence type="ECO:0000256" key="8">
    <source>
        <dbReference type="SAM" id="MobiDB-lite"/>
    </source>
</evidence>
<reference evidence="11 12" key="1">
    <citation type="submission" date="2016-08" db="EMBL/GenBank/DDBJ databases">
        <title>Genomes of anaerobic fungi encode conserved fungal cellulosomes for biomass hydrolysis.</title>
        <authorList>
            <consortium name="DOE Joint Genome Institute"/>
            <person name="Haitjema C.H."/>
            <person name="Gilmore S.P."/>
            <person name="Henske J.K."/>
            <person name="Solomon K.V."/>
            <person name="De Groot R."/>
            <person name="Kuo A."/>
            <person name="Mondo S.J."/>
            <person name="Salamov A.A."/>
            <person name="Labutti K."/>
            <person name="Zhao Z."/>
            <person name="Chiniquy J."/>
            <person name="Barry K."/>
            <person name="Brewer H.M."/>
            <person name="Purvine S.O."/>
            <person name="Wright A.T."/>
            <person name="Boxma B."/>
            <person name="Van Alen T."/>
            <person name="Hackstein J.H."/>
            <person name="Baker S.E."/>
            <person name="Grigoriev I.V."/>
            <person name="O'Malley M.A."/>
        </authorList>
    </citation>
    <scope>NUCLEOTIDE SEQUENCE [LARGE SCALE GENOMIC DNA]</scope>
    <source>
        <strain evidence="12">finn</strain>
    </source>
</reference>
<feature type="binding site" evidence="6">
    <location>
        <position position="51"/>
    </location>
    <ligand>
        <name>ATP</name>
        <dbReference type="ChEBI" id="CHEBI:30616"/>
    </ligand>
</feature>
<comment type="similarity">
    <text evidence="7">Belongs to the protein kinase superfamily.</text>
</comment>
<dbReference type="GO" id="GO:0009966">
    <property type="term" value="P:regulation of signal transduction"/>
    <property type="evidence" value="ECO:0007669"/>
    <property type="project" value="TreeGrafter"/>
</dbReference>
<dbReference type="InterPro" id="IPR017441">
    <property type="entry name" value="Protein_kinase_ATP_BS"/>
</dbReference>
<evidence type="ECO:0000313" key="12">
    <source>
        <dbReference type="Proteomes" id="UP000193719"/>
    </source>
</evidence>
<feature type="compositionally biased region" description="Low complexity" evidence="8">
    <location>
        <begin position="357"/>
        <end position="370"/>
    </location>
</feature>
<keyword evidence="4 11" id="KW-0418">Kinase</keyword>
<feature type="domain" description="Protein kinase" evidence="9">
    <location>
        <begin position="22"/>
        <end position="281"/>
    </location>
</feature>
<dbReference type="PANTHER" id="PTHR24355:SF30">
    <property type="entry name" value="SERINE_THREONINE-PROTEIN KINASE 32B ISOFORM X1"/>
    <property type="match status" value="1"/>
</dbReference>
<name>A0A1Y1VFH3_9FUNG</name>
<dbReference type="GO" id="GO:0001664">
    <property type="term" value="F:G protein-coupled receptor binding"/>
    <property type="evidence" value="ECO:0007669"/>
    <property type="project" value="TreeGrafter"/>
</dbReference>
<evidence type="ECO:0000313" key="11">
    <source>
        <dbReference type="EMBL" id="ORX54827.1"/>
    </source>
</evidence>
<dbReference type="PROSITE" id="PS50011">
    <property type="entry name" value="PROTEIN_KINASE_DOM"/>
    <property type="match status" value="1"/>
</dbReference>
<dbReference type="InterPro" id="IPR011009">
    <property type="entry name" value="Kinase-like_dom_sf"/>
</dbReference>
<reference evidence="11 12" key="2">
    <citation type="submission" date="2016-08" db="EMBL/GenBank/DDBJ databases">
        <title>Pervasive Adenine N6-methylation of Active Genes in Fungi.</title>
        <authorList>
            <consortium name="DOE Joint Genome Institute"/>
            <person name="Mondo S.J."/>
            <person name="Dannebaum R.O."/>
            <person name="Kuo R.C."/>
            <person name="Labutti K."/>
            <person name="Haridas S."/>
            <person name="Kuo A."/>
            <person name="Salamov A."/>
            <person name="Ahrendt S.R."/>
            <person name="Lipzen A."/>
            <person name="Sullivan W."/>
            <person name="Andreopoulos W.B."/>
            <person name="Clum A."/>
            <person name="Lindquist E."/>
            <person name="Daum C."/>
            <person name="Ramamoorthy G.K."/>
            <person name="Gryganskyi A."/>
            <person name="Culley D."/>
            <person name="Magnuson J.K."/>
            <person name="James T.Y."/>
            <person name="O'Malley M.A."/>
            <person name="Stajich J.E."/>
            <person name="Spatafora J.W."/>
            <person name="Visel A."/>
            <person name="Grigoriev I.V."/>
        </authorList>
    </citation>
    <scope>NUCLEOTIDE SEQUENCE [LARGE SCALE GENOMIC DNA]</scope>
    <source>
        <strain evidence="12">finn</strain>
    </source>
</reference>
<dbReference type="InterPro" id="IPR000719">
    <property type="entry name" value="Prot_kinase_dom"/>
</dbReference>
<evidence type="ECO:0000256" key="2">
    <source>
        <dbReference type="ARBA" id="ARBA00022679"/>
    </source>
</evidence>
<dbReference type="PROSITE" id="PS00108">
    <property type="entry name" value="PROTEIN_KINASE_ST"/>
    <property type="match status" value="1"/>
</dbReference>
<dbReference type="CDD" id="cd05578">
    <property type="entry name" value="STKc_Yank1"/>
    <property type="match status" value="1"/>
</dbReference>
<feature type="compositionally biased region" description="Basic and acidic residues" evidence="8">
    <location>
        <begin position="384"/>
        <end position="396"/>
    </location>
</feature>
<dbReference type="FunFam" id="3.30.200.20:FF:000354">
    <property type="entry name" value="AGC/YANK protein kinase"/>
    <property type="match status" value="1"/>
</dbReference>
<dbReference type="PANTHER" id="PTHR24355">
    <property type="entry name" value="G PROTEIN-COUPLED RECEPTOR KINASE/RIBOSOMAL PROTEIN S6 KINASE"/>
    <property type="match status" value="1"/>
</dbReference>
<feature type="region of interest" description="Disordered" evidence="8">
    <location>
        <begin position="336"/>
        <end position="396"/>
    </location>
</feature>
<keyword evidence="5 6" id="KW-0067">ATP-binding</keyword>
<evidence type="ECO:0000256" key="6">
    <source>
        <dbReference type="PROSITE-ProRule" id="PRU10141"/>
    </source>
</evidence>
<evidence type="ECO:0000256" key="4">
    <source>
        <dbReference type="ARBA" id="ARBA00022777"/>
    </source>
</evidence>
<accession>A0A1Y1VFH3</accession>
<dbReference type="OrthoDB" id="354826at2759"/>
<sequence length="396" mass="45395">MGAICCKSESIDFTQEIELSHFQLLRSVGKGAFGKVRVVQHKENKKLFALKYINKEKCIKMHAVQNIIQERNLLEEINNPFICNLRYAFQDDENMFMVIDLMLGGDLRFHLNRMQTMTEDMVKFYVMEVSSGLAYLHGKHIVHRDLKPDNVLLSENGHAHLTDFNIAVHFQEDQPLKAVAGSMAYMAPEVLSKKGYFSAVDWWSLGVMMYELLYGKRPFRAKTNQELTHAIIHEQVQYPSHSSISSECINVMKAFIERNVQKRLGALEAGGFEKIKTHPYFSDVDWVKLENKELTPPFIPDSKRANFDATHELEELLLEDNPLKAKPLNPLSEEQLKEEHEMMTPSVNGGTSVDIKTTTSTTHTQNQTPTNEHETQHTEQIVEGSEKSEENKKVNE</sequence>
<feature type="compositionally biased region" description="Polar residues" evidence="8">
    <location>
        <begin position="345"/>
        <end position="356"/>
    </location>
</feature>
<comment type="caution">
    <text evidence="11">The sequence shown here is derived from an EMBL/GenBank/DDBJ whole genome shotgun (WGS) entry which is preliminary data.</text>
</comment>
<dbReference type="FunFam" id="1.10.510.10:FF:000469">
    <property type="entry name" value="Serine/threonine-protein kinase 32B"/>
    <property type="match status" value="1"/>
</dbReference>
<evidence type="ECO:0000259" key="9">
    <source>
        <dbReference type="PROSITE" id="PS50011"/>
    </source>
</evidence>
<keyword evidence="3 6" id="KW-0547">Nucleotide-binding</keyword>
<evidence type="ECO:0000256" key="1">
    <source>
        <dbReference type="ARBA" id="ARBA00022527"/>
    </source>
</evidence>
<dbReference type="PROSITE" id="PS51285">
    <property type="entry name" value="AGC_KINASE_CTER"/>
    <property type="match status" value="1"/>
</dbReference>
<dbReference type="STRING" id="1754191.A0A1Y1VFH3"/>
<feature type="domain" description="AGC-kinase C-terminal" evidence="10">
    <location>
        <begin position="282"/>
        <end position="362"/>
    </location>
</feature>
<dbReference type="PROSITE" id="PS00107">
    <property type="entry name" value="PROTEIN_KINASE_ATP"/>
    <property type="match status" value="1"/>
</dbReference>
<dbReference type="InterPro" id="IPR008271">
    <property type="entry name" value="Ser/Thr_kinase_AS"/>
</dbReference>
<protein>
    <submittedName>
        <fullName evidence="11">Kinase-like protein</fullName>
    </submittedName>
</protein>
<dbReference type="GO" id="GO:0005524">
    <property type="term" value="F:ATP binding"/>
    <property type="evidence" value="ECO:0007669"/>
    <property type="project" value="UniProtKB-UniRule"/>
</dbReference>
<dbReference type="EMBL" id="MCFH01000010">
    <property type="protein sequence ID" value="ORX54827.1"/>
    <property type="molecule type" value="Genomic_DNA"/>
</dbReference>
<dbReference type="SUPFAM" id="SSF56112">
    <property type="entry name" value="Protein kinase-like (PK-like)"/>
    <property type="match status" value="1"/>
</dbReference>
<dbReference type="Gene3D" id="3.30.200.20">
    <property type="entry name" value="Phosphorylase Kinase, domain 1"/>
    <property type="match status" value="1"/>
</dbReference>
<keyword evidence="12" id="KW-1185">Reference proteome</keyword>
<dbReference type="SMART" id="SM00220">
    <property type="entry name" value="S_TKc"/>
    <property type="match status" value="1"/>
</dbReference>
<dbReference type="Gene3D" id="1.10.510.10">
    <property type="entry name" value="Transferase(Phosphotransferase) domain 1"/>
    <property type="match status" value="1"/>
</dbReference>
<dbReference type="AlphaFoldDB" id="A0A1Y1VFH3"/>
<proteinExistence type="inferred from homology"/>
<organism evidence="11 12">
    <name type="scientific">Piromyces finnis</name>
    <dbReference type="NCBI Taxonomy" id="1754191"/>
    <lineage>
        <taxon>Eukaryota</taxon>
        <taxon>Fungi</taxon>
        <taxon>Fungi incertae sedis</taxon>
        <taxon>Chytridiomycota</taxon>
        <taxon>Chytridiomycota incertae sedis</taxon>
        <taxon>Neocallimastigomycetes</taxon>
        <taxon>Neocallimastigales</taxon>
        <taxon>Neocallimastigaceae</taxon>
        <taxon>Piromyces</taxon>
    </lineage>
</organism>
<dbReference type="GO" id="GO:0004703">
    <property type="term" value="F:G protein-coupled receptor kinase activity"/>
    <property type="evidence" value="ECO:0007669"/>
    <property type="project" value="TreeGrafter"/>
</dbReference>
<gene>
    <name evidence="11" type="ORF">BCR36DRAFT_282132</name>
</gene>